<evidence type="ECO:0000313" key="1">
    <source>
        <dbReference type="EMBL" id="SHF67975.1"/>
    </source>
</evidence>
<protein>
    <submittedName>
        <fullName evidence="1">Putative zinc-or iron-chelating domain-containing protein</fullName>
    </submittedName>
</protein>
<proteinExistence type="predicted"/>
<dbReference type="STRING" id="1121391.SAMN02745206_02458"/>
<accession>A0A1M5DM46</accession>
<organism evidence="1 2">
    <name type="scientific">Desulfacinum infernum DSM 9756</name>
    <dbReference type="NCBI Taxonomy" id="1121391"/>
    <lineage>
        <taxon>Bacteria</taxon>
        <taxon>Pseudomonadati</taxon>
        <taxon>Thermodesulfobacteriota</taxon>
        <taxon>Syntrophobacteria</taxon>
        <taxon>Syntrophobacterales</taxon>
        <taxon>Syntrophobacteraceae</taxon>
        <taxon>Desulfacinum</taxon>
    </lineage>
</organism>
<dbReference type="Proteomes" id="UP000184076">
    <property type="component" value="Unassembled WGS sequence"/>
</dbReference>
<reference evidence="2" key="1">
    <citation type="submission" date="2016-11" db="EMBL/GenBank/DDBJ databases">
        <authorList>
            <person name="Varghese N."/>
            <person name="Submissions S."/>
        </authorList>
    </citation>
    <scope>NUCLEOTIDE SEQUENCE [LARGE SCALE GENOMIC DNA]</scope>
    <source>
        <strain evidence="2">DSM 9756</strain>
    </source>
</reference>
<dbReference type="EMBL" id="FQVB01000024">
    <property type="protein sequence ID" value="SHF67975.1"/>
    <property type="molecule type" value="Genomic_DNA"/>
</dbReference>
<dbReference type="InterPro" id="IPR005358">
    <property type="entry name" value="Puta_zinc/iron-chelating_dom"/>
</dbReference>
<dbReference type="RefSeq" id="WP_073039894.1">
    <property type="nucleotide sequence ID" value="NZ_FQVB01000024.1"/>
</dbReference>
<evidence type="ECO:0000313" key="2">
    <source>
        <dbReference type="Proteomes" id="UP000184076"/>
    </source>
</evidence>
<dbReference type="Pfam" id="PF03692">
    <property type="entry name" value="CxxCxxCC"/>
    <property type="match status" value="1"/>
</dbReference>
<sequence>MSRKSYGAPDFTLEDLYAMIPEMQCIDGCTECCRRFGVPSRTPLEDARIREYLASQGRTVLPAQGTTCPYLTDRGCTIYPVRPFTCRLFGTSPNYLCPHGARPLELLHEDLEAEIFARYQDFFHRGA</sequence>
<keyword evidence="2" id="KW-1185">Reference proteome</keyword>
<dbReference type="AlphaFoldDB" id="A0A1M5DM46"/>
<name>A0A1M5DM46_9BACT</name>
<dbReference type="OrthoDB" id="9779822at2"/>
<gene>
    <name evidence="1" type="ORF">SAMN02745206_02458</name>
</gene>